<feature type="coiled-coil region" evidence="1">
    <location>
        <begin position="487"/>
        <end position="541"/>
    </location>
</feature>
<organism evidence="2 3">
    <name type="scientific">Mucilaginibacter gynuensis</name>
    <dbReference type="NCBI Taxonomy" id="1302236"/>
    <lineage>
        <taxon>Bacteria</taxon>
        <taxon>Pseudomonadati</taxon>
        <taxon>Bacteroidota</taxon>
        <taxon>Sphingobacteriia</taxon>
        <taxon>Sphingobacteriales</taxon>
        <taxon>Sphingobacteriaceae</taxon>
        <taxon>Mucilaginibacter</taxon>
    </lineage>
</organism>
<dbReference type="PANTHER" id="PTHR32114">
    <property type="entry name" value="ABC TRANSPORTER ABCH.3"/>
    <property type="match status" value="1"/>
</dbReference>
<sequence>MKLILQKLTIINFKGIKELTIAFNDLQTNIYAANEVGKTTVADAWHWLLTNKNSNDDKDFSIKNTVHTDLNRADHVVSALIYVDGADVEIKKVFREKWTKKKGAELAEFTGHETFYYYNDVPLSQGDYQKKIADILPESALKLITNPLYFNTIKWQDRRNVLLELAGNITNDEIFARITRAENRNAVDSLTLVLNAGKSLVEYRAQIANNKKRIKTDLVAIPPRIDEVKRGIPEPLDYAAIEAEISGKQKEIELIEASINDRNVAYQQASQAMQQKQNELHSLKTKRNDIRYAIQTQLNERYNQGQIARNNITNTISRLKQDIASKENLLSSRTQAKAGLVERTQNLRAYWNNVNESDLKFDAHQFECPTCKRAYEASDIEASKAQMTSNFIDNKNKELDTLTEQGQKLVKETEECDNMIAQLQTAIGTLRIELSKAENELAAFNNLNSAPQLSLDDELANNDEYVQLGANISKIESASTTIKPADVSELNTQKTAIAREIDALKTKLNSKEQIARANKRVQELDSEERKLAQELADLERTEFLLEEFNRSKMDILEDRINGKFQYVTFKLFDRQINGGESETCETLYKGVPFSDVNTAGKIWAGIDIINTLSKHYNVFAPVFLDNRESVSNIPAVNSQVVNLIVSPEDKLLRVA</sequence>
<keyword evidence="1" id="KW-0175">Coiled coil</keyword>
<dbReference type="EMBL" id="BAABFT010000021">
    <property type="protein sequence ID" value="GAA4338729.1"/>
    <property type="molecule type" value="Genomic_DNA"/>
</dbReference>
<dbReference type="PANTHER" id="PTHR32114:SF2">
    <property type="entry name" value="ABC TRANSPORTER ABCH.3"/>
    <property type="match status" value="1"/>
</dbReference>
<dbReference type="SUPFAM" id="SSF52540">
    <property type="entry name" value="P-loop containing nucleoside triphosphate hydrolases"/>
    <property type="match status" value="1"/>
</dbReference>
<evidence type="ECO:0000256" key="1">
    <source>
        <dbReference type="SAM" id="Coils"/>
    </source>
</evidence>
<evidence type="ECO:0000313" key="2">
    <source>
        <dbReference type="EMBL" id="GAA4338729.1"/>
    </source>
</evidence>
<reference evidence="3" key="1">
    <citation type="journal article" date="2019" name="Int. J. Syst. Evol. Microbiol.">
        <title>The Global Catalogue of Microorganisms (GCM) 10K type strain sequencing project: providing services to taxonomists for standard genome sequencing and annotation.</title>
        <authorList>
            <consortium name="The Broad Institute Genomics Platform"/>
            <consortium name="The Broad Institute Genome Sequencing Center for Infectious Disease"/>
            <person name="Wu L."/>
            <person name="Ma J."/>
        </authorList>
    </citation>
    <scope>NUCLEOTIDE SEQUENCE [LARGE SCALE GENOMIC DNA]</scope>
    <source>
        <strain evidence="3">JCM 17705</strain>
    </source>
</reference>
<proteinExistence type="predicted"/>
<comment type="caution">
    <text evidence="2">The sequence shown here is derived from an EMBL/GenBank/DDBJ whole genome shotgun (WGS) entry which is preliminary data.</text>
</comment>
<keyword evidence="3" id="KW-1185">Reference proteome</keyword>
<protein>
    <submittedName>
        <fullName evidence="2">AAA family ATPase</fullName>
    </submittedName>
</protein>
<feature type="coiled-coil region" evidence="1">
    <location>
        <begin position="238"/>
        <end position="329"/>
    </location>
</feature>
<gene>
    <name evidence="2" type="ORF">GCM10023149_48900</name>
</gene>
<dbReference type="RefSeq" id="WP_345213841.1">
    <property type="nucleotide sequence ID" value="NZ_BAABFT010000021.1"/>
</dbReference>
<dbReference type="InterPro" id="IPR027417">
    <property type="entry name" value="P-loop_NTPase"/>
</dbReference>
<feature type="coiled-coil region" evidence="1">
    <location>
        <begin position="392"/>
        <end position="447"/>
    </location>
</feature>
<name>A0ABP8HG26_9SPHI</name>
<dbReference type="Proteomes" id="UP001500582">
    <property type="component" value="Unassembled WGS sequence"/>
</dbReference>
<dbReference type="Gene3D" id="3.40.50.300">
    <property type="entry name" value="P-loop containing nucleotide triphosphate hydrolases"/>
    <property type="match status" value="1"/>
</dbReference>
<evidence type="ECO:0000313" key="3">
    <source>
        <dbReference type="Proteomes" id="UP001500582"/>
    </source>
</evidence>
<accession>A0ABP8HG26</accession>